<gene>
    <name evidence="1" type="ORF">ACIRA0001_1208</name>
</gene>
<organism evidence="1 2">
    <name type="scientific">Acinetobacter radioresistens SK82</name>
    <dbReference type="NCBI Taxonomy" id="596318"/>
    <lineage>
        <taxon>Bacteria</taxon>
        <taxon>Pseudomonadati</taxon>
        <taxon>Pseudomonadota</taxon>
        <taxon>Gammaproteobacteria</taxon>
        <taxon>Moraxellales</taxon>
        <taxon>Moraxellaceae</taxon>
        <taxon>Acinetobacter</taxon>
    </lineage>
</organism>
<evidence type="ECO:0000313" key="2">
    <source>
        <dbReference type="Proteomes" id="UP000018419"/>
    </source>
</evidence>
<evidence type="ECO:0000313" key="1">
    <source>
        <dbReference type="EMBL" id="EET81087.1"/>
    </source>
</evidence>
<protein>
    <submittedName>
        <fullName evidence="1">Uncharacterized protein</fullName>
    </submittedName>
</protein>
<name>A0ABP2GHX0_ACIRA</name>
<accession>A0ABP2GHX0</accession>
<reference evidence="1 2" key="1">
    <citation type="submission" date="2009-07" db="EMBL/GenBank/DDBJ databases">
        <authorList>
            <person name="Madupu R."/>
            <person name="Durkin A.S."/>
            <person name="Torralba M."/>
            <person name="Methe B."/>
            <person name="Sutton G.G."/>
            <person name="Strausberg R.L."/>
            <person name="Nelson K.E."/>
        </authorList>
    </citation>
    <scope>NUCLEOTIDE SEQUENCE [LARGE SCALE GENOMIC DNA]</scope>
    <source>
        <strain evidence="1 2">SK82</strain>
    </source>
</reference>
<proteinExistence type="predicted"/>
<dbReference type="EMBL" id="ACVR01000079">
    <property type="protein sequence ID" value="EET81087.1"/>
    <property type="molecule type" value="Genomic_DNA"/>
</dbReference>
<comment type="caution">
    <text evidence="1">The sequence shown here is derived from an EMBL/GenBank/DDBJ whole genome shotgun (WGS) entry which is preliminary data.</text>
</comment>
<sequence length="41" mass="4531">MPHANTKLAQDNRYANFAIKKPGISQVSDSDILISRLSDQS</sequence>
<keyword evidence="2" id="KW-1185">Reference proteome</keyword>
<dbReference type="Proteomes" id="UP000018419">
    <property type="component" value="Unassembled WGS sequence"/>
</dbReference>